<feature type="chain" id="PRO_5002489393" evidence="2">
    <location>
        <begin position="22"/>
        <end position="1078"/>
    </location>
</feature>
<dbReference type="GO" id="GO:0009279">
    <property type="term" value="C:cell outer membrane"/>
    <property type="evidence" value="ECO:0007669"/>
    <property type="project" value="UniProtKB-SubCell"/>
</dbReference>
<accession>A0A0F5JI59</accession>
<dbReference type="InterPro" id="IPR039426">
    <property type="entry name" value="TonB-dep_rcpt-like"/>
</dbReference>
<comment type="subcellular location">
    <subcellularLocation>
        <location evidence="1">Cell outer membrane</location>
        <topology evidence="1">Multi-pass membrane protein</topology>
    </subcellularLocation>
</comment>
<dbReference type="FunFam" id="2.170.130.10:FF:000024">
    <property type="entry name" value="Outer membrane protein"/>
    <property type="match status" value="1"/>
</dbReference>
<dbReference type="RefSeq" id="WP_046145878.1">
    <property type="nucleotide sequence ID" value="NZ_KQ033912.1"/>
</dbReference>
<comment type="caution">
    <text evidence="4">The sequence shown here is derived from an EMBL/GenBank/DDBJ whole genome shotgun (WGS) entry which is preliminary data.</text>
</comment>
<dbReference type="InterPro" id="IPR023997">
    <property type="entry name" value="TonB-dep_OMP_SusC/RagA_CS"/>
</dbReference>
<dbReference type="InterPro" id="IPR012910">
    <property type="entry name" value="Plug_dom"/>
</dbReference>
<dbReference type="Gene3D" id="2.170.130.10">
    <property type="entry name" value="TonB-dependent receptor, plug domain"/>
    <property type="match status" value="1"/>
</dbReference>
<keyword evidence="1" id="KW-0998">Cell outer membrane</keyword>
<dbReference type="InterPro" id="IPR037066">
    <property type="entry name" value="Plug_dom_sf"/>
</dbReference>
<dbReference type="SUPFAM" id="SSF49464">
    <property type="entry name" value="Carboxypeptidase regulatory domain-like"/>
    <property type="match status" value="1"/>
</dbReference>
<dbReference type="InterPro" id="IPR008969">
    <property type="entry name" value="CarboxyPept-like_regulatory"/>
</dbReference>
<dbReference type="EMBL" id="AQHV01000010">
    <property type="protein sequence ID" value="KKB57127.1"/>
    <property type="molecule type" value="Genomic_DNA"/>
</dbReference>
<proteinExistence type="inferred from homology"/>
<dbReference type="AlphaFoldDB" id="A0A0F5JI59"/>
<dbReference type="FunFam" id="2.60.40.1120:FF:000003">
    <property type="entry name" value="Outer membrane protein Omp121"/>
    <property type="match status" value="1"/>
</dbReference>
<dbReference type="InterPro" id="IPR023996">
    <property type="entry name" value="TonB-dep_OMP_SusC/RagA"/>
</dbReference>
<comment type="similarity">
    <text evidence="1">Belongs to the TonB-dependent receptor family.</text>
</comment>
<organism evidence="4 5">
    <name type="scientific">Parabacteroides goldsteinii DSM 19448 = WAL 12034</name>
    <dbReference type="NCBI Taxonomy" id="927665"/>
    <lineage>
        <taxon>Bacteria</taxon>
        <taxon>Pseudomonadati</taxon>
        <taxon>Bacteroidota</taxon>
        <taxon>Bacteroidia</taxon>
        <taxon>Bacteroidales</taxon>
        <taxon>Tannerellaceae</taxon>
        <taxon>Parabacteroides</taxon>
    </lineage>
</organism>
<reference evidence="4 5" key="1">
    <citation type="submission" date="2013-04" db="EMBL/GenBank/DDBJ databases">
        <title>The Genome Sequence of Parabacteroides goldsteinii DSM 19448.</title>
        <authorList>
            <consortium name="The Broad Institute Genomics Platform"/>
            <person name="Earl A."/>
            <person name="Ward D."/>
            <person name="Feldgarden M."/>
            <person name="Gevers D."/>
            <person name="Martens E."/>
            <person name="Sakamoto M."/>
            <person name="Benno Y."/>
            <person name="Song Y."/>
            <person name="Liu C."/>
            <person name="Lee J."/>
            <person name="Bolanos M."/>
            <person name="Vaisanen M.L."/>
            <person name="Finegold S.M."/>
            <person name="Walker B."/>
            <person name="Young S."/>
            <person name="Zeng Q."/>
            <person name="Gargeya S."/>
            <person name="Fitzgerald M."/>
            <person name="Haas B."/>
            <person name="Abouelleil A."/>
            <person name="Allen A.W."/>
            <person name="Alvarado L."/>
            <person name="Arachchi H.M."/>
            <person name="Berlin A.M."/>
            <person name="Chapman S.B."/>
            <person name="Gainer-Dewar J."/>
            <person name="Goldberg J."/>
            <person name="Griggs A."/>
            <person name="Gujja S."/>
            <person name="Hansen M."/>
            <person name="Howarth C."/>
            <person name="Imamovic A."/>
            <person name="Ireland A."/>
            <person name="Larimer J."/>
            <person name="McCowan C."/>
            <person name="Murphy C."/>
            <person name="Pearson M."/>
            <person name="Poon T.W."/>
            <person name="Priest M."/>
            <person name="Roberts A."/>
            <person name="Saif S."/>
            <person name="Shea T."/>
            <person name="Sisk P."/>
            <person name="Sykes S."/>
            <person name="Wortman J."/>
            <person name="Nusbaum C."/>
            <person name="Birren B."/>
        </authorList>
    </citation>
    <scope>NUCLEOTIDE SEQUENCE [LARGE SCALE GENOMIC DNA]</scope>
    <source>
        <strain evidence="4 5">DSM 19448</strain>
    </source>
</reference>
<dbReference type="PATRIC" id="fig|927665.4.peg.1818"/>
<feature type="domain" description="TonB-dependent receptor plug" evidence="3">
    <location>
        <begin position="116"/>
        <end position="225"/>
    </location>
</feature>
<evidence type="ECO:0000256" key="2">
    <source>
        <dbReference type="SAM" id="SignalP"/>
    </source>
</evidence>
<dbReference type="NCBIfam" id="TIGR04057">
    <property type="entry name" value="SusC_RagA_signa"/>
    <property type="match status" value="1"/>
</dbReference>
<keyword evidence="1" id="KW-1134">Transmembrane beta strand</keyword>
<dbReference type="STRING" id="927665.HMPREF1535_01779"/>
<evidence type="ECO:0000313" key="4">
    <source>
        <dbReference type="EMBL" id="KKB57127.1"/>
    </source>
</evidence>
<dbReference type="Pfam" id="PF07715">
    <property type="entry name" value="Plug"/>
    <property type="match status" value="1"/>
</dbReference>
<dbReference type="Pfam" id="PF13715">
    <property type="entry name" value="CarbopepD_reg_2"/>
    <property type="match status" value="1"/>
</dbReference>
<dbReference type="SUPFAM" id="SSF56935">
    <property type="entry name" value="Porins"/>
    <property type="match status" value="1"/>
</dbReference>
<keyword evidence="1" id="KW-0813">Transport</keyword>
<dbReference type="HOGENOM" id="CLU_004317_1_1_10"/>
<dbReference type="Gene3D" id="2.60.40.1120">
    <property type="entry name" value="Carboxypeptidase-like, regulatory domain"/>
    <property type="match status" value="1"/>
</dbReference>
<keyword evidence="2" id="KW-0732">Signal</keyword>
<dbReference type="NCBIfam" id="TIGR04056">
    <property type="entry name" value="OMP_RagA_SusC"/>
    <property type="match status" value="1"/>
</dbReference>
<keyword evidence="1" id="KW-0472">Membrane</keyword>
<name>A0A0F5JI59_9BACT</name>
<dbReference type="Proteomes" id="UP000033047">
    <property type="component" value="Unassembled WGS sequence"/>
</dbReference>
<evidence type="ECO:0000259" key="3">
    <source>
        <dbReference type="Pfam" id="PF07715"/>
    </source>
</evidence>
<sequence>MKKRVTLLIALLMASISYIYAQQLTITGTVTDKGLGDPVIGATILVQGTTNGTVTDMDGKFSLDVSKGDILHISYIGYQPQTIKVDGVQKVYTIQLGEDTQALDEVVVVGFGTQKKVNLTGAVSTVDTKALESRPVAQVGQALQGVVPGLNLSLNNQGGALGNALKVNIRGTGTIGEGSNDAPLILIDGIEGDMNALNPDDIENISVLKDAAASSIYGSRAPFGVILITTKSGKSGKTQVTYNNSLRWSTATNLPDMMDSYTFAKYFNAAALNSGQSASFNDETIGRIIAYQKGELTTSTIPNSANGMYQFHQLANDNQNWTRNHFKTAFSHEHNVNVSGGTEKLTYFMSGAFMDQGGNMRYGDDDFKRMNASAKINSKVNDWLQIGLSTRFIREELDRPTYANDDPDNTANGIQVGLYYHDISRTWPTMPFQDPNGHYMRNSKIIQIKDGGRYKRRKDIIYTQANVTITPLKDWNIRGDVSLKAEHINKDENLAKVYEWNSKNEPVPMAFAGSYGPGATYAWSSAQDNNLLTTSLYTDYFKSFNKNNFKVMVGFNTELYKQNYVYAKRDDVISDEVPSIDTSMGKDYTSANKKEWATAGFFGRLNYDYDGRYLAEINIRYDGSSRFLRDKRWNVFPSFSLGYNIAREAFWEDLSEYVGTLKPRFSWGKLGNQNTKEFYPFYPAQPLGLKNGKYLIGGQQPTTATAPLMVSDLMTWEKITTTNIGFDFGALNNRLTGSFEWYMRKTDDMVGPPEEKSSIIGIDNDKLPRINNAAMQSKGWELALTWNDQIGKVGYTVGFTLADARTKITKYPNDAQIIDRKNSDGIMEYVPYNGRYMGDIWGFETIGIARTEQEMQDHLATTDQSQIGSKWGAGDIMYRDINGDGKITTGSNTVGDPGDRKIIGNETPRYQVGITLGADWNGFDFRAFFQGVCKRDIWLDGNFFWGAVDGGIWQSIGYKEHFDYFRPEGDDMGANLNAYFPKPYFDANATKNHKTQSGYLQSAAYLRLKNLQIGYTLPNQLTSKIGLSKARVFFSGDNLFTISSIFGVFDPEAVGGALGNGKIYPLSRTLSCGVNVSF</sequence>
<evidence type="ECO:0000313" key="5">
    <source>
        <dbReference type="Proteomes" id="UP000033047"/>
    </source>
</evidence>
<keyword evidence="1" id="KW-0812">Transmembrane</keyword>
<feature type="signal peptide" evidence="2">
    <location>
        <begin position="1"/>
        <end position="21"/>
    </location>
</feature>
<protein>
    <submittedName>
        <fullName evidence="4">SusC/RagA family TonB-linked outer membrane protein</fullName>
    </submittedName>
</protein>
<gene>
    <name evidence="4" type="ORF">HMPREF1535_01779</name>
</gene>
<evidence type="ECO:0000256" key="1">
    <source>
        <dbReference type="PROSITE-ProRule" id="PRU01360"/>
    </source>
</evidence>
<dbReference type="PROSITE" id="PS52016">
    <property type="entry name" value="TONB_DEPENDENT_REC_3"/>
    <property type="match status" value="1"/>
</dbReference>